<comment type="similarity">
    <text evidence="7">Belongs to the TonB-dependent receptor family.</text>
</comment>
<proteinExistence type="inferred from homology"/>
<dbReference type="Pfam" id="PF13715">
    <property type="entry name" value="CarbopepD_reg_2"/>
    <property type="match status" value="1"/>
</dbReference>
<dbReference type="SUPFAM" id="SSF49464">
    <property type="entry name" value="Carboxypeptidase regulatory domain-like"/>
    <property type="match status" value="1"/>
</dbReference>
<evidence type="ECO:0000256" key="2">
    <source>
        <dbReference type="ARBA" id="ARBA00022448"/>
    </source>
</evidence>
<dbReference type="InterPro" id="IPR039426">
    <property type="entry name" value="TonB-dep_rcpt-like"/>
</dbReference>
<dbReference type="SUPFAM" id="SSF56935">
    <property type="entry name" value="Porins"/>
    <property type="match status" value="1"/>
</dbReference>
<keyword evidence="6 7" id="KW-0998">Cell outer membrane</keyword>
<dbReference type="OrthoDB" id="9768177at2"/>
<dbReference type="Gene3D" id="2.170.130.10">
    <property type="entry name" value="TonB-dependent receptor, plug domain"/>
    <property type="match status" value="1"/>
</dbReference>
<dbReference type="Pfam" id="PF07715">
    <property type="entry name" value="Plug"/>
    <property type="match status" value="1"/>
</dbReference>
<sequence length="1076" mass="119848">MNDLVLKKILFTLLLVLCITTLFGQQVELRGEVRDNDGAALEGVTVSTLKTSTTTLLNGSFVLRGLQVGEQLRFTAVGYREFTAAVPADGVLQVVLTKAQNDLDEVVVIGYGEQSRSTVTTSVNKIDVKEFANAPGQNPLLQLQGKVAGVSLQISNGQPGANLQIFIRGGSSTSPESDAPLMIVDGVVGAMRNISDLNPDDIESMQVLKDAASTAIYGARAANGVIIVKTKSGKQGKPVINLKITPALEQIGKRYDFATARDYIYISRLNTQKFNTNNPELFLSSGAYGMSTGNARNSRNTLAFLDTYLQDYGQDYVADLIEKQGWQTMVDPVTQQQLIFKETDYQAMTFQNANAIQYDLNISGGGDVGSYYLGLGHNDQDGTVVGTNYKNYSALFNGEYNVHEKVKIRSNFSYQMRKSNAPWNYQNVLSRSITMPSTYRDYYEDGSPAPGEGPANFRSRHYEVFYKEKYNDVSVYRTTIGLGLDYTIIPGLKFSPAIYYNTTEGIENYFEASNETNRNRNARAVHEQFRKIQADALLSYDKRFVDRHHVNVLLGSSYINDYSYHMSGSGYNAPTDYIPTLNATAPETQRITTTKGTDAIMSYFGRTDYDYKAKYMLSASFRVDGSSRFAANNRWGFFPGFSAGWNVHREDFWQPVSNVVNALKVRSSWGQTGNNNLSVADAQGQYTAGLPYNGAVGIGNSVLANRNLVWETTTSFDAGLDLGFLTNRLQVTAEYYDKVTSDRLFMKPLWSSTGFASIRSNFGSIRNRGFDLQLSGDPVKTDNIGWNVAFTFSFNRGTVIEMPENQEAKNRSGGNFVWDSAQQDYVKVGGLAEGERFGVRYAYQMIGVYSTDTDALQAEEDVEANGRQKVGGDAIWFDRDGNSIIDYRDMAFMGYIRPDRQGGMVNTFRYKSLTARFVVDYAIGHVIDNSWKARVMGSARNNNMIINEVLGDRVWNEQGDIAEIPRYTVQSDADYNFRNHLRNANGIGGTSGYSSNNSLYYSRGDFLAFREVSLSYQFRGDWLKRVHLKGLSVTAAAFNLGYWTSYDGLSPEIYSGNDEGEYPRPRQFNLSISTTF</sequence>
<dbReference type="NCBIfam" id="TIGR04056">
    <property type="entry name" value="OMP_RagA_SusC"/>
    <property type="match status" value="1"/>
</dbReference>
<dbReference type="NCBIfam" id="TIGR04057">
    <property type="entry name" value="SusC_RagA_signa"/>
    <property type="match status" value="1"/>
</dbReference>
<keyword evidence="10" id="KW-1185">Reference proteome</keyword>
<dbReference type="STRING" id="1229276.DI53_2348"/>
<feature type="domain" description="TonB-dependent receptor plug" evidence="8">
    <location>
        <begin position="117"/>
        <end position="225"/>
    </location>
</feature>
<dbReference type="Proteomes" id="UP000031802">
    <property type="component" value="Unassembled WGS sequence"/>
</dbReference>
<evidence type="ECO:0000256" key="7">
    <source>
        <dbReference type="PROSITE-ProRule" id="PRU01360"/>
    </source>
</evidence>
<keyword evidence="2 7" id="KW-0813">Transport</keyword>
<dbReference type="InterPro" id="IPR008969">
    <property type="entry name" value="CarboxyPept-like_regulatory"/>
</dbReference>
<accession>A0A0B8T0L9</accession>
<dbReference type="GO" id="GO:0009279">
    <property type="term" value="C:cell outer membrane"/>
    <property type="evidence" value="ECO:0007669"/>
    <property type="project" value="UniProtKB-SubCell"/>
</dbReference>
<dbReference type="InterPro" id="IPR037066">
    <property type="entry name" value="Plug_dom_sf"/>
</dbReference>
<evidence type="ECO:0000256" key="1">
    <source>
        <dbReference type="ARBA" id="ARBA00004571"/>
    </source>
</evidence>
<reference evidence="10" key="1">
    <citation type="submission" date="2014-04" db="EMBL/GenBank/DDBJ databases">
        <title>Whole-Genome optical mapping and complete genome sequence of Sphingobacterium deserti sp. nov., a new spaces isolated from desert in the west of China.</title>
        <authorList>
            <person name="Teng C."/>
            <person name="Zhou Z."/>
            <person name="Li X."/>
            <person name="Chen M."/>
            <person name="Lin M."/>
            <person name="Wang L."/>
            <person name="Su S."/>
            <person name="Zhang C."/>
            <person name="Zhang W."/>
        </authorList>
    </citation>
    <scope>NUCLEOTIDE SEQUENCE [LARGE SCALE GENOMIC DNA]</scope>
    <source>
        <strain evidence="10">ACCC05744</strain>
    </source>
</reference>
<dbReference type="AlphaFoldDB" id="A0A0B8T0L9"/>
<organism evidence="9 10">
    <name type="scientific">Sphingobacterium deserti</name>
    <dbReference type="NCBI Taxonomy" id="1229276"/>
    <lineage>
        <taxon>Bacteria</taxon>
        <taxon>Pseudomonadati</taxon>
        <taxon>Bacteroidota</taxon>
        <taxon>Sphingobacteriia</taxon>
        <taxon>Sphingobacteriales</taxon>
        <taxon>Sphingobacteriaceae</taxon>
        <taxon>Sphingobacterium</taxon>
    </lineage>
</organism>
<protein>
    <recommendedName>
        <fullName evidence="8">TonB-dependent receptor plug domain-containing protein</fullName>
    </recommendedName>
</protein>
<evidence type="ECO:0000256" key="5">
    <source>
        <dbReference type="ARBA" id="ARBA00023136"/>
    </source>
</evidence>
<name>A0A0B8T0L9_9SPHI</name>
<evidence type="ECO:0000256" key="4">
    <source>
        <dbReference type="ARBA" id="ARBA00022692"/>
    </source>
</evidence>
<dbReference type="Gene3D" id="2.40.170.20">
    <property type="entry name" value="TonB-dependent receptor, beta-barrel domain"/>
    <property type="match status" value="1"/>
</dbReference>
<keyword evidence="5 7" id="KW-0472">Membrane</keyword>
<dbReference type="EMBL" id="JJMU01000033">
    <property type="protein sequence ID" value="KGE13936.1"/>
    <property type="molecule type" value="Genomic_DNA"/>
</dbReference>
<dbReference type="InterPro" id="IPR012910">
    <property type="entry name" value="Plug_dom"/>
</dbReference>
<keyword evidence="3 7" id="KW-1134">Transmembrane beta strand</keyword>
<dbReference type="InterPro" id="IPR023997">
    <property type="entry name" value="TonB-dep_OMP_SusC/RagA_CS"/>
</dbReference>
<reference evidence="9 10" key="2">
    <citation type="journal article" date="2015" name="PLoS ONE">
        <title>Whole-Genome Optical Mapping and Finished Genome Sequence of Sphingobacterium deserti sp. nov., a New Species Isolated from the Western Desert of China.</title>
        <authorList>
            <person name="Teng C."/>
            <person name="Zhou Z."/>
            <person name="Molnar I."/>
            <person name="Li X."/>
            <person name="Tang R."/>
            <person name="Chen M."/>
            <person name="Wang L."/>
            <person name="Su S."/>
            <person name="Zhang W."/>
            <person name="Lin M."/>
        </authorList>
    </citation>
    <scope>NUCLEOTIDE SEQUENCE [LARGE SCALE GENOMIC DNA]</scope>
    <source>
        <strain evidence="10">ACCC05744</strain>
    </source>
</reference>
<evidence type="ECO:0000313" key="10">
    <source>
        <dbReference type="Proteomes" id="UP000031802"/>
    </source>
</evidence>
<dbReference type="PATRIC" id="fig|1229276.3.peg.2409"/>
<dbReference type="InterPro" id="IPR036942">
    <property type="entry name" value="Beta-barrel_TonB_sf"/>
</dbReference>
<evidence type="ECO:0000256" key="3">
    <source>
        <dbReference type="ARBA" id="ARBA00022452"/>
    </source>
</evidence>
<comment type="subcellular location">
    <subcellularLocation>
        <location evidence="1 7">Cell outer membrane</location>
        <topology evidence="1 7">Multi-pass membrane protein</topology>
    </subcellularLocation>
</comment>
<evidence type="ECO:0000313" key="9">
    <source>
        <dbReference type="EMBL" id="KGE13936.1"/>
    </source>
</evidence>
<dbReference type="InterPro" id="IPR023996">
    <property type="entry name" value="TonB-dep_OMP_SusC/RagA"/>
</dbReference>
<dbReference type="eggNOG" id="COG1629">
    <property type="taxonomic scope" value="Bacteria"/>
</dbReference>
<dbReference type="PROSITE" id="PS52016">
    <property type="entry name" value="TONB_DEPENDENT_REC_3"/>
    <property type="match status" value="1"/>
</dbReference>
<keyword evidence="4 7" id="KW-0812">Transmembrane</keyword>
<evidence type="ECO:0000259" key="8">
    <source>
        <dbReference type="Pfam" id="PF07715"/>
    </source>
</evidence>
<evidence type="ECO:0000256" key="6">
    <source>
        <dbReference type="ARBA" id="ARBA00023237"/>
    </source>
</evidence>
<comment type="caution">
    <text evidence="9">The sequence shown here is derived from an EMBL/GenBank/DDBJ whole genome shotgun (WGS) entry which is preliminary data.</text>
</comment>
<dbReference type="RefSeq" id="WP_037499343.1">
    <property type="nucleotide sequence ID" value="NZ_JJMU01000033.1"/>
</dbReference>
<gene>
    <name evidence="9" type="ORF">DI53_2348</name>
</gene>